<dbReference type="EMBL" id="JAEDAL010000001">
    <property type="protein sequence ID" value="MBH9551898.1"/>
    <property type="molecule type" value="Genomic_DNA"/>
</dbReference>
<evidence type="ECO:0000313" key="1">
    <source>
        <dbReference type="EMBL" id="MBH9551898.1"/>
    </source>
</evidence>
<comment type="caution">
    <text evidence="1">The sequence shown here is derived from an EMBL/GenBank/DDBJ whole genome shotgun (WGS) entry which is preliminary data.</text>
</comment>
<evidence type="ECO:0000313" key="2">
    <source>
        <dbReference type="Proteomes" id="UP000620139"/>
    </source>
</evidence>
<protein>
    <submittedName>
        <fullName evidence="1">Asparaginase</fullName>
    </submittedName>
</protein>
<sequence>MAVSPRRCGCGRRPGAERLSLGDGDRPIFRRMAVKALQALPLVASGAAESPQWKSSSR</sequence>
<gene>
    <name evidence="1" type="ORF">I7X43_03455</name>
</gene>
<dbReference type="Proteomes" id="UP000620139">
    <property type="component" value="Unassembled WGS sequence"/>
</dbReference>
<dbReference type="AlphaFoldDB" id="A0A931N9Z0"/>
<proteinExistence type="predicted"/>
<reference evidence="1" key="1">
    <citation type="submission" date="2020-12" db="EMBL/GenBank/DDBJ databases">
        <title>The genome sequence of Inhella sp. 4Y17.</title>
        <authorList>
            <person name="Liu Y."/>
        </authorList>
    </citation>
    <scope>NUCLEOTIDE SEQUENCE</scope>
    <source>
        <strain evidence="1">4Y10</strain>
    </source>
</reference>
<organism evidence="1 2">
    <name type="scientific">Inhella gelatinilytica</name>
    <dbReference type="NCBI Taxonomy" id="2795030"/>
    <lineage>
        <taxon>Bacteria</taxon>
        <taxon>Pseudomonadati</taxon>
        <taxon>Pseudomonadota</taxon>
        <taxon>Betaproteobacteria</taxon>
        <taxon>Burkholderiales</taxon>
        <taxon>Sphaerotilaceae</taxon>
        <taxon>Inhella</taxon>
    </lineage>
</organism>
<name>A0A931N9Z0_9BURK</name>
<accession>A0A931N9Z0</accession>
<keyword evidence="2" id="KW-1185">Reference proteome</keyword>